<evidence type="ECO:0000313" key="6">
    <source>
        <dbReference type="EMBL" id="TDQ49717.1"/>
    </source>
</evidence>
<dbReference type="EMBL" id="SNYM01000003">
    <property type="protein sequence ID" value="TDQ49717.1"/>
    <property type="molecule type" value="Genomic_DNA"/>
</dbReference>
<evidence type="ECO:0000259" key="5">
    <source>
        <dbReference type="PROSITE" id="PS50977"/>
    </source>
</evidence>
<sequence length="200" mass="22074">MLSKGEETRRHILQCAYGKARSAGLEGLTIGQLAGDLAMSKSGVFAHFGSKEELQLAVLKQAADDFIAHVLQPAITSSRGTARIQKVFELWLRYSALDEQAGGCLFIAAAAEFDDRPGAIRDYVSEQQRQWRQSLMQLVQSAIKHGDLPTDTDVEQLAFELFSLVLACHHDRRLMAESSAASQAQRGLERLLRHPPLKSS</sequence>
<evidence type="ECO:0000256" key="2">
    <source>
        <dbReference type="ARBA" id="ARBA00023125"/>
    </source>
</evidence>
<evidence type="ECO:0000313" key="7">
    <source>
        <dbReference type="Proteomes" id="UP000295375"/>
    </source>
</evidence>
<dbReference type="InterPro" id="IPR011075">
    <property type="entry name" value="TetR_C"/>
</dbReference>
<dbReference type="RefSeq" id="WP_133588273.1">
    <property type="nucleotide sequence ID" value="NZ_CP037953.1"/>
</dbReference>
<feature type="DNA-binding region" description="H-T-H motif" evidence="4">
    <location>
        <begin position="29"/>
        <end position="48"/>
    </location>
</feature>
<feature type="domain" description="HTH tetR-type" evidence="5">
    <location>
        <begin position="6"/>
        <end position="66"/>
    </location>
</feature>
<dbReference type="Gene3D" id="1.10.10.60">
    <property type="entry name" value="Homeodomain-like"/>
    <property type="match status" value="1"/>
</dbReference>
<proteinExistence type="predicted"/>
<dbReference type="OrthoDB" id="326421at2"/>
<dbReference type="Pfam" id="PF16925">
    <property type="entry name" value="TetR_C_13"/>
    <property type="match status" value="1"/>
</dbReference>
<name>A0A4V3D806_9GAMM</name>
<accession>A0A4V3D806</accession>
<keyword evidence="1" id="KW-0805">Transcription regulation</keyword>
<organism evidence="6 7">
    <name type="scientific">Permianibacter aggregans</name>
    <dbReference type="NCBI Taxonomy" id="1510150"/>
    <lineage>
        <taxon>Bacteria</taxon>
        <taxon>Pseudomonadati</taxon>
        <taxon>Pseudomonadota</taxon>
        <taxon>Gammaproteobacteria</taxon>
        <taxon>Pseudomonadales</taxon>
        <taxon>Pseudomonadaceae</taxon>
        <taxon>Permianibacter</taxon>
    </lineage>
</organism>
<comment type="caution">
    <text evidence="6">The sequence shown here is derived from an EMBL/GenBank/DDBJ whole genome shotgun (WGS) entry which is preliminary data.</text>
</comment>
<dbReference type="SUPFAM" id="SSF46689">
    <property type="entry name" value="Homeodomain-like"/>
    <property type="match status" value="1"/>
</dbReference>
<reference evidence="6 7" key="1">
    <citation type="submission" date="2019-03" db="EMBL/GenBank/DDBJ databases">
        <title>Genomic Encyclopedia of Type Strains, Phase IV (KMG-IV): sequencing the most valuable type-strain genomes for metagenomic binning, comparative biology and taxonomic classification.</title>
        <authorList>
            <person name="Goeker M."/>
        </authorList>
    </citation>
    <scope>NUCLEOTIDE SEQUENCE [LARGE SCALE GENOMIC DNA]</scope>
    <source>
        <strain evidence="6 7">DSM 103792</strain>
    </source>
</reference>
<dbReference type="PANTHER" id="PTHR47506">
    <property type="entry name" value="TRANSCRIPTIONAL REGULATORY PROTEIN"/>
    <property type="match status" value="1"/>
</dbReference>
<dbReference type="Gene3D" id="1.10.357.10">
    <property type="entry name" value="Tetracycline Repressor, domain 2"/>
    <property type="match status" value="1"/>
</dbReference>
<dbReference type="SUPFAM" id="SSF48498">
    <property type="entry name" value="Tetracyclin repressor-like, C-terminal domain"/>
    <property type="match status" value="1"/>
</dbReference>
<protein>
    <submittedName>
        <fullName evidence="6">TetR family transcriptional regulator</fullName>
    </submittedName>
</protein>
<keyword evidence="2 4" id="KW-0238">DNA-binding</keyword>
<dbReference type="GO" id="GO:0003677">
    <property type="term" value="F:DNA binding"/>
    <property type="evidence" value="ECO:0007669"/>
    <property type="project" value="UniProtKB-UniRule"/>
</dbReference>
<evidence type="ECO:0000256" key="3">
    <source>
        <dbReference type="ARBA" id="ARBA00023163"/>
    </source>
</evidence>
<keyword evidence="7" id="KW-1185">Reference proteome</keyword>
<gene>
    <name evidence="6" type="ORF">EV696_10386</name>
</gene>
<keyword evidence="3" id="KW-0804">Transcription</keyword>
<dbReference type="PANTHER" id="PTHR47506:SF6">
    <property type="entry name" value="HTH-TYPE TRANSCRIPTIONAL REPRESSOR NEMR"/>
    <property type="match status" value="1"/>
</dbReference>
<dbReference type="InterPro" id="IPR001647">
    <property type="entry name" value="HTH_TetR"/>
</dbReference>
<evidence type="ECO:0000256" key="4">
    <source>
        <dbReference type="PROSITE-ProRule" id="PRU00335"/>
    </source>
</evidence>
<dbReference type="InterPro" id="IPR036271">
    <property type="entry name" value="Tet_transcr_reg_TetR-rel_C_sf"/>
</dbReference>
<dbReference type="AlphaFoldDB" id="A0A4V3D806"/>
<dbReference type="PROSITE" id="PS50977">
    <property type="entry name" value="HTH_TETR_2"/>
    <property type="match status" value="1"/>
</dbReference>
<dbReference type="Proteomes" id="UP000295375">
    <property type="component" value="Unassembled WGS sequence"/>
</dbReference>
<evidence type="ECO:0000256" key="1">
    <source>
        <dbReference type="ARBA" id="ARBA00023015"/>
    </source>
</evidence>
<dbReference type="InterPro" id="IPR009057">
    <property type="entry name" value="Homeodomain-like_sf"/>
</dbReference>